<feature type="domain" description="F-box associated beta-propeller type 1" evidence="1">
    <location>
        <begin position="65"/>
        <end position="189"/>
    </location>
</feature>
<evidence type="ECO:0000313" key="3">
    <source>
        <dbReference type="Proteomes" id="UP000836841"/>
    </source>
</evidence>
<dbReference type="Proteomes" id="UP000836841">
    <property type="component" value="Chromosome 7"/>
</dbReference>
<proteinExistence type="predicted"/>
<sequence>MGINAHGGCVNDIAFYSFDKYIRKSEHRFKILATTSEGSEHYREPQLLDGTRAPGPKVNTHPWNQLLGFGRDRESGDYKLVRLLVNMGWETWTVCTQCELFSLKTREWRYVGQVPVPCFACQPSASVNGSIYWFTAYVWETEASEYSTEAKIVAFDLHTQSFRAVPHPRDFCVTKPSFRIQLMNLRDQRWIVEQSHCPRPHPRVVLDWSEIKARLFLDYDQSLDMWRMDRKGAAWDKIYSIDLNIFRVACMEIVTPVEVYSYGKVLIKGKSLGSLIKHPSDKLRLQERFLKYDALIQTLLPTAIQPFGLAPNFHSYLLATYHQSLFPLS</sequence>
<protein>
    <recommendedName>
        <fullName evidence="1">F-box associated beta-propeller type 1 domain-containing protein</fullName>
    </recommendedName>
</protein>
<dbReference type="InterPro" id="IPR006527">
    <property type="entry name" value="F-box-assoc_dom_typ1"/>
</dbReference>
<dbReference type="AlphaFoldDB" id="A0AAU9T2G1"/>
<dbReference type="PANTHER" id="PTHR31672">
    <property type="entry name" value="BNACNNG10540D PROTEIN"/>
    <property type="match status" value="1"/>
</dbReference>
<accession>A0AAU9T2G1</accession>
<evidence type="ECO:0000313" key="2">
    <source>
        <dbReference type="EMBL" id="CAH2076846.1"/>
    </source>
</evidence>
<dbReference type="EMBL" id="OU466863">
    <property type="protein sequence ID" value="CAH2076846.1"/>
    <property type="molecule type" value="Genomic_DNA"/>
</dbReference>
<dbReference type="InterPro" id="IPR011043">
    <property type="entry name" value="Gal_Oxase/kelch_b-propeller"/>
</dbReference>
<keyword evidence="3" id="KW-1185">Reference proteome</keyword>
<organism evidence="2 3">
    <name type="scientific">Thlaspi arvense</name>
    <name type="common">Field penny-cress</name>
    <dbReference type="NCBI Taxonomy" id="13288"/>
    <lineage>
        <taxon>Eukaryota</taxon>
        <taxon>Viridiplantae</taxon>
        <taxon>Streptophyta</taxon>
        <taxon>Embryophyta</taxon>
        <taxon>Tracheophyta</taxon>
        <taxon>Spermatophyta</taxon>
        <taxon>Magnoliopsida</taxon>
        <taxon>eudicotyledons</taxon>
        <taxon>Gunneridae</taxon>
        <taxon>Pentapetalae</taxon>
        <taxon>rosids</taxon>
        <taxon>malvids</taxon>
        <taxon>Brassicales</taxon>
        <taxon>Brassicaceae</taxon>
        <taxon>Thlaspideae</taxon>
        <taxon>Thlaspi</taxon>
    </lineage>
</organism>
<reference evidence="2 3" key="1">
    <citation type="submission" date="2022-03" db="EMBL/GenBank/DDBJ databases">
        <authorList>
            <person name="Nunn A."/>
            <person name="Chopra R."/>
            <person name="Nunn A."/>
            <person name="Contreras Garrido A."/>
        </authorList>
    </citation>
    <scope>NUCLEOTIDE SEQUENCE [LARGE SCALE GENOMIC DNA]</scope>
</reference>
<gene>
    <name evidence="2" type="ORF">TAV2_LOCUS25153</name>
</gene>
<dbReference type="InterPro" id="IPR050796">
    <property type="entry name" value="SCF_F-box_component"/>
</dbReference>
<name>A0AAU9T2G1_THLAR</name>
<evidence type="ECO:0000259" key="1">
    <source>
        <dbReference type="Pfam" id="PF07734"/>
    </source>
</evidence>
<dbReference type="SUPFAM" id="SSF50965">
    <property type="entry name" value="Galactose oxidase, central domain"/>
    <property type="match status" value="1"/>
</dbReference>
<dbReference type="PANTHER" id="PTHR31672:SF13">
    <property type="entry name" value="F-BOX PROTEIN CPR30-LIKE"/>
    <property type="match status" value="1"/>
</dbReference>
<dbReference type="Pfam" id="PF07734">
    <property type="entry name" value="FBA_1"/>
    <property type="match status" value="1"/>
</dbReference>